<sequence length="103" mass="11223">MSCQIDISIKKIGIDWYKTFGTTVSVPTQAIPLTSSPSGSQSNSEPGYLPDYQGDRYTDPGRIKATQDLNKPFFDTLGYRPAVPRETPAQSGQSSQTGGQYTQ</sequence>
<proteinExistence type="predicted"/>
<dbReference type="AlphaFoldDB" id="A0A0B1S6J5"/>
<feature type="compositionally biased region" description="Low complexity" evidence="1">
    <location>
        <begin position="35"/>
        <end position="44"/>
    </location>
</feature>
<protein>
    <submittedName>
        <fullName evidence="2">Uncharacterized protein</fullName>
    </submittedName>
</protein>
<gene>
    <name evidence="2" type="ORF">OESDEN_19351</name>
</gene>
<feature type="compositionally biased region" description="Low complexity" evidence="1">
    <location>
        <begin position="90"/>
        <end position="103"/>
    </location>
</feature>
<name>A0A0B1S6J5_OESDE</name>
<feature type="compositionally biased region" description="Basic and acidic residues" evidence="1">
    <location>
        <begin position="53"/>
        <end position="62"/>
    </location>
</feature>
<feature type="non-terminal residue" evidence="2">
    <location>
        <position position="103"/>
    </location>
</feature>
<organism evidence="2 3">
    <name type="scientific">Oesophagostomum dentatum</name>
    <name type="common">Nodular worm</name>
    <dbReference type="NCBI Taxonomy" id="61180"/>
    <lineage>
        <taxon>Eukaryota</taxon>
        <taxon>Metazoa</taxon>
        <taxon>Ecdysozoa</taxon>
        <taxon>Nematoda</taxon>
        <taxon>Chromadorea</taxon>
        <taxon>Rhabditida</taxon>
        <taxon>Rhabditina</taxon>
        <taxon>Rhabditomorpha</taxon>
        <taxon>Strongyloidea</taxon>
        <taxon>Strongylidae</taxon>
        <taxon>Oesophagostomum</taxon>
    </lineage>
</organism>
<evidence type="ECO:0000256" key="1">
    <source>
        <dbReference type="SAM" id="MobiDB-lite"/>
    </source>
</evidence>
<accession>A0A0B1S6J5</accession>
<evidence type="ECO:0000313" key="3">
    <source>
        <dbReference type="Proteomes" id="UP000053660"/>
    </source>
</evidence>
<evidence type="ECO:0000313" key="2">
    <source>
        <dbReference type="EMBL" id="KHJ80968.1"/>
    </source>
</evidence>
<reference evidence="2 3" key="1">
    <citation type="submission" date="2014-03" db="EMBL/GenBank/DDBJ databases">
        <title>Draft genome of the hookworm Oesophagostomum dentatum.</title>
        <authorList>
            <person name="Mitreva M."/>
        </authorList>
    </citation>
    <scope>NUCLEOTIDE SEQUENCE [LARGE SCALE GENOMIC DNA]</scope>
    <source>
        <strain evidence="2 3">OD-Hann</strain>
    </source>
</reference>
<dbReference type="OrthoDB" id="5871327at2759"/>
<dbReference type="EMBL" id="KN596074">
    <property type="protein sequence ID" value="KHJ80968.1"/>
    <property type="molecule type" value="Genomic_DNA"/>
</dbReference>
<dbReference type="Proteomes" id="UP000053660">
    <property type="component" value="Unassembled WGS sequence"/>
</dbReference>
<keyword evidence="3" id="KW-1185">Reference proteome</keyword>
<feature type="region of interest" description="Disordered" evidence="1">
    <location>
        <begin position="28"/>
        <end position="103"/>
    </location>
</feature>